<proteinExistence type="predicted"/>
<protein>
    <recommendedName>
        <fullName evidence="2">Prion-inhibition and propagation HeLo domain-containing protein</fullName>
    </recommendedName>
</protein>
<accession>A0A3N4JAS8</accession>
<dbReference type="Gene3D" id="1.20.120.1020">
    <property type="entry name" value="Prion-inhibition and propagation, HeLo domain"/>
    <property type="match status" value="1"/>
</dbReference>
<dbReference type="InterPro" id="IPR029498">
    <property type="entry name" value="HeLo_dom"/>
</dbReference>
<dbReference type="EMBL" id="ML120426">
    <property type="protein sequence ID" value="RPA95382.1"/>
    <property type="molecule type" value="Genomic_DNA"/>
</dbReference>
<evidence type="ECO:0000313" key="4">
    <source>
        <dbReference type="Proteomes" id="UP000276215"/>
    </source>
</evidence>
<organism evidence="3 4">
    <name type="scientific">Choiromyces venosus 120613-1</name>
    <dbReference type="NCBI Taxonomy" id="1336337"/>
    <lineage>
        <taxon>Eukaryota</taxon>
        <taxon>Fungi</taxon>
        <taxon>Dikarya</taxon>
        <taxon>Ascomycota</taxon>
        <taxon>Pezizomycotina</taxon>
        <taxon>Pezizomycetes</taxon>
        <taxon>Pezizales</taxon>
        <taxon>Tuberaceae</taxon>
        <taxon>Choiromyces</taxon>
    </lineage>
</organism>
<dbReference type="OrthoDB" id="20872at2759"/>
<dbReference type="AlphaFoldDB" id="A0A3N4JAS8"/>
<feature type="region of interest" description="Disordered" evidence="1">
    <location>
        <begin position="266"/>
        <end position="293"/>
    </location>
</feature>
<dbReference type="Pfam" id="PF14479">
    <property type="entry name" value="HeLo"/>
    <property type="match status" value="1"/>
</dbReference>
<dbReference type="PANTHER" id="PTHR37542">
    <property type="entry name" value="HELO DOMAIN-CONTAINING PROTEIN-RELATED"/>
    <property type="match status" value="1"/>
</dbReference>
<feature type="compositionally biased region" description="Basic and acidic residues" evidence="1">
    <location>
        <begin position="272"/>
        <end position="283"/>
    </location>
</feature>
<name>A0A3N4JAS8_9PEZI</name>
<evidence type="ECO:0000256" key="1">
    <source>
        <dbReference type="SAM" id="MobiDB-lite"/>
    </source>
</evidence>
<sequence length="868" mass="94848">MGDPLSIAGLIVSLSGLFTSCLQIYDLISTAASHGPDFQVMLCKIEVEQLRFFLWGETMGLIPSSTSTSSGVDLRIAHPHINTTIARVFSCIQQIFHDTEKLKKRYGLVPGEGKSLSLPGSSMQLYGKSSPTFPSLSMFKGIYERQQSAAVETQKQNGALKKARWAIADKDKFNAVIGDLRGFNDSLNSLLPDVQYKTQERLRQQVLASQDENASEGIHTDLNRTATIKLSRLNTAPAAYGLPVINSHDFSDTSRGTWDITTSLRRASGQVHDSEPVKVEKQRSKSYSGAATLAGPWDQDEHIASGYMVELPAGDLDSGPNISAPSPAPSPAPKPARRKPPPPPPPALPPSGWPPLSIRKSIGSLRTRARTGLEVYVPPPVTKRDTLDVPTSPDVVYLAGMCNLLDSPNLFGGEVNSPLSATISELSVEPLNRAPSPWSGSQRFSDPSPPPLTPDLTEVFYICIDFQDYGTRAAIAHTSAPEDSNVVGGWPDGDTCDSYIQSAWVPPVLVYESYAESGTGCRWGYQVDRAQEHAKGFIAHLSGEKTGLMAYLERHGKTLQMALEEYFDHLLRHVLEAANIKYGHDAYIASGIECTLIVSKKWDNSVCTPLRNAVQNALFSFGINSDVALQVDASLAASYVSAGLFIPELKEQIRADGNLVEGNEDLFMVCHVGCETQKAITIQTFQAQPRPNPEATTYHPPQFSAVGIECIFREFEKYLERNHEYTRIRSEKPYHSAQGNWLSTVLEFTKGPSVIYIGCPYYPDCYECPCSGGTLSMTKGQMEGILNGFFAEVCAQVREGLKKLPKPAGKSKVFKGIYLCGEFGSRCNALQEYLRKELPEQSVYPLPQSATEIATGATIAALKHGLPK</sequence>
<feature type="compositionally biased region" description="Pro residues" evidence="1">
    <location>
        <begin position="341"/>
        <end position="353"/>
    </location>
</feature>
<evidence type="ECO:0000313" key="3">
    <source>
        <dbReference type="EMBL" id="RPA95382.1"/>
    </source>
</evidence>
<keyword evidence="4" id="KW-1185">Reference proteome</keyword>
<feature type="domain" description="Prion-inhibition and propagation HeLo" evidence="2">
    <location>
        <begin position="11"/>
        <end position="212"/>
    </location>
</feature>
<gene>
    <name evidence="3" type="ORF">L873DRAFT_1829838</name>
</gene>
<dbReference type="STRING" id="1336337.A0A3N4JAS8"/>
<evidence type="ECO:0000259" key="2">
    <source>
        <dbReference type="Pfam" id="PF14479"/>
    </source>
</evidence>
<dbReference type="InterPro" id="IPR038305">
    <property type="entry name" value="HeLo_sf"/>
</dbReference>
<reference evidence="3 4" key="1">
    <citation type="journal article" date="2018" name="Nat. Ecol. Evol.">
        <title>Pezizomycetes genomes reveal the molecular basis of ectomycorrhizal truffle lifestyle.</title>
        <authorList>
            <person name="Murat C."/>
            <person name="Payen T."/>
            <person name="Noel B."/>
            <person name="Kuo A."/>
            <person name="Morin E."/>
            <person name="Chen J."/>
            <person name="Kohler A."/>
            <person name="Krizsan K."/>
            <person name="Balestrini R."/>
            <person name="Da Silva C."/>
            <person name="Montanini B."/>
            <person name="Hainaut M."/>
            <person name="Levati E."/>
            <person name="Barry K.W."/>
            <person name="Belfiori B."/>
            <person name="Cichocki N."/>
            <person name="Clum A."/>
            <person name="Dockter R.B."/>
            <person name="Fauchery L."/>
            <person name="Guy J."/>
            <person name="Iotti M."/>
            <person name="Le Tacon F."/>
            <person name="Lindquist E.A."/>
            <person name="Lipzen A."/>
            <person name="Malagnac F."/>
            <person name="Mello A."/>
            <person name="Molinier V."/>
            <person name="Miyauchi S."/>
            <person name="Poulain J."/>
            <person name="Riccioni C."/>
            <person name="Rubini A."/>
            <person name="Sitrit Y."/>
            <person name="Splivallo R."/>
            <person name="Traeger S."/>
            <person name="Wang M."/>
            <person name="Zifcakova L."/>
            <person name="Wipf D."/>
            <person name="Zambonelli A."/>
            <person name="Paolocci F."/>
            <person name="Nowrousian M."/>
            <person name="Ottonello S."/>
            <person name="Baldrian P."/>
            <person name="Spatafora J.W."/>
            <person name="Henrissat B."/>
            <person name="Nagy L.G."/>
            <person name="Aury J.M."/>
            <person name="Wincker P."/>
            <person name="Grigoriev I.V."/>
            <person name="Bonfante P."/>
            <person name="Martin F.M."/>
        </authorList>
    </citation>
    <scope>NUCLEOTIDE SEQUENCE [LARGE SCALE GENOMIC DNA]</scope>
    <source>
        <strain evidence="3 4">120613-1</strain>
    </source>
</reference>
<dbReference type="Proteomes" id="UP000276215">
    <property type="component" value="Unassembled WGS sequence"/>
</dbReference>
<feature type="region of interest" description="Disordered" evidence="1">
    <location>
        <begin position="311"/>
        <end position="358"/>
    </location>
</feature>